<dbReference type="SUPFAM" id="SSF54928">
    <property type="entry name" value="RNA-binding domain, RBD"/>
    <property type="match status" value="1"/>
</dbReference>
<evidence type="ECO:0000256" key="1">
    <source>
        <dbReference type="SAM" id="MobiDB-lite"/>
    </source>
</evidence>
<protein>
    <submittedName>
        <fullName evidence="2">Uncharacterized protein</fullName>
    </submittedName>
</protein>
<reference evidence="3" key="1">
    <citation type="journal article" date="2017" name="Front. Plant Sci.">
        <title>Climate Clever Clovers: New Paradigm to Reduce the Environmental Footprint of Ruminants by Breeding Low Methanogenic Forages Utilizing Haplotype Variation.</title>
        <authorList>
            <person name="Kaur P."/>
            <person name="Appels R."/>
            <person name="Bayer P.E."/>
            <person name="Keeble-Gagnere G."/>
            <person name="Wang J."/>
            <person name="Hirakawa H."/>
            <person name="Shirasawa K."/>
            <person name="Vercoe P."/>
            <person name="Stefanova K."/>
            <person name="Durmic Z."/>
            <person name="Nichols P."/>
            <person name="Revell C."/>
            <person name="Isobe S.N."/>
            <person name="Edwards D."/>
            <person name="Erskine W."/>
        </authorList>
    </citation>
    <scope>NUCLEOTIDE SEQUENCE [LARGE SCALE GENOMIC DNA]</scope>
    <source>
        <strain evidence="3">cv. Daliak</strain>
    </source>
</reference>
<dbReference type="OrthoDB" id="1673143at2759"/>
<feature type="non-terminal residue" evidence="2">
    <location>
        <position position="365"/>
    </location>
</feature>
<dbReference type="InterPro" id="IPR035979">
    <property type="entry name" value="RBD_domain_sf"/>
</dbReference>
<dbReference type="Proteomes" id="UP000242715">
    <property type="component" value="Unassembled WGS sequence"/>
</dbReference>
<accession>A0A1B5Z984</accession>
<dbReference type="Gene3D" id="3.30.70.330">
    <property type="match status" value="1"/>
</dbReference>
<name>A0A1B5Z984_TRISU</name>
<gene>
    <name evidence="2" type="ORF">TSUD_421200</name>
</gene>
<keyword evidence="3" id="KW-1185">Reference proteome</keyword>
<dbReference type="InterPro" id="IPR012677">
    <property type="entry name" value="Nucleotide-bd_a/b_plait_sf"/>
</dbReference>
<dbReference type="PANTHER" id="PTHR34427">
    <property type="entry name" value="DUF4283 DOMAIN PROTEIN"/>
    <property type="match status" value="1"/>
</dbReference>
<dbReference type="PANTHER" id="PTHR34427:SF5">
    <property type="entry name" value="DUF4283 DOMAIN-CONTAINING PROTEIN"/>
    <property type="match status" value="1"/>
</dbReference>
<feature type="region of interest" description="Disordered" evidence="1">
    <location>
        <begin position="1"/>
        <end position="29"/>
    </location>
</feature>
<proteinExistence type="predicted"/>
<dbReference type="EMBL" id="BCLP01044992">
    <property type="protein sequence ID" value="GAU10651.1"/>
    <property type="molecule type" value="Genomic_DNA"/>
</dbReference>
<sequence length="365" mass="41191">GNRGYRNRANAFMNQEHDHPSSNKGNRNTGLRRVAMNVTILSSTAKPQVSSVFYISNFPEKLPYIELKKGLEVCGILEDLFVSRYKNVQGHSYGFVKFAKVKDIIKLQKALNNVVFWEQKLCANIAKYDRFVKEEKGKGEGGDWESEPQEKLVENLKVGVEGARDSVREKSNIKEGDDKMKWVPKVENKAIPENGHLVASVQQSLVDAGLINLKLIAMRGDKVLLTSCDKALLATFIQSTQGIIDNFLDDCIPWSQEMSQVYERGAWIRCYGVPLIAWNSIFFAELVESQGRLLLIDECTVSKQRMGFARILIVTTSMKEINVSVKVRINNIETNIRIIEDPGFGFAKDACLVEEEDDNDSQFSL</sequence>
<feature type="non-terminal residue" evidence="2">
    <location>
        <position position="1"/>
    </location>
</feature>
<organism evidence="2 3">
    <name type="scientific">Trifolium subterraneum</name>
    <name type="common">Subterranean clover</name>
    <dbReference type="NCBI Taxonomy" id="3900"/>
    <lineage>
        <taxon>Eukaryota</taxon>
        <taxon>Viridiplantae</taxon>
        <taxon>Streptophyta</taxon>
        <taxon>Embryophyta</taxon>
        <taxon>Tracheophyta</taxon>
        <taxon>Spermatophyta</taxon>
        <taxon>Magnoliopsida</taxon>
        <taxon>eudicotyledons</taxon>
        <taxon>Gunneridae</taxon>
        <taxon>Pentapetalae</taxon>
        <taxon>rosids</taxon>
        <taxon>fabids</taxon>
        <taxon>Fabales</taxon>
        <taxon>Fabaceae</taxon>
        <taxon>Papilionoideae</taxon>
        <taxon>50 kb inversion clade</taxon>
        <taxon>NPAAA clade</taxon>
        <taxon>Hologalegina</taxon>
        <taxon>IRL clade</taxon>
        <taxon>Trifolieae</taxon>
        <taxon>Trifolium</taxon>
    </lineage>
</organism>
<comment type="caution">
    <text evidence="2">The sequence shown here is derived from an EMBL/GenBank/DDBJ whole genome shotgun (WGS) entry which is preliminary data.</text>
</comment>
<evidence type="ECO:0000313" key="2">
    <source>
        <dbReference type="EMBL" id="GAU10651.1"/>
    </source>
</evidence>
<evidence type="ECO:0000313" key="3">
    <source>
        <dbReference type="Proteomes" id="UP000242715"/>
    </source>
</evidence>
<dbReference type="AlphaFoldDB" id="A0A1B5Z984"/>
<dbReference type="GO" id="GO:0003676">
    <property type="term" value="F:nucleic acid binding"/>
    <property type="evidence" value="ECO:0007669"/>
    <property type="project" value="InterPro"/>
</dbReference>
<dbReference type="CDD" id="cd00590">
    <property type="entry name" value="RRM_SF"/>
    <property type="match status" value="1"/>
</dbReference>